<keyword evidence="7" id="KW-0170">Cobalt</keyword>
<evidence type="ECO:0000256" key="5">
    <source>
        <dbReference type="ARBA" id="ARBA00022801"/>
    </source>
</evidence>
<dbReference type="SUPFAM" id="SSF55031">
    <property type="entry name" value="Bacterial exopeptidase dimerisation domain"/>
    <property type="match status" value="1"/>
</dbReference>
<dbReference type="OrthoDB" id="9792335at2"/>
<name>A0A143BGD5_9BACT</name>
<dbReference type="STRING" id="1379270.GEMMAAP_03080"/>
<dbReference type="Pfam" id="PF01546">
    <property type="entry name" value="Peptidase_M20"/>
    <property type="match status" value="1"/>
</dbReference>
<evidence type="ECO:0000256" key="6">
    <source>
        <dbReference type="ARBA" id="ARBA00022833"/>
    </source>
</evidence>
<evidence type="ECO:0000256" key="4">
    <source>
        <dbReference type="ARBA" id="ARBA00022723"/>
    </source>
</evidence>
<proteinExistence type="inferred from homology"/>
<dbReference type="RefSeq" id="WP_053334004.1">
    <property type="nucleotide sequence ID" value="NZ_CP011454.1"/>
</dbReference>
<evidence type="ECO:0000256" key="7">
    <source>
        <dbReference type="ARBA" id="ARBA00023285"/>
    </source>
</evidence>
<keyword evidence="6" id="KW-0862">Zinc</keyword>
<accession>A0A143BGD5</accession>
<comment type="cofactor">
    <cofactor evidence="2">
        <name>Zn(2+)</name>
        <dbReference type="ChEBI" id="CHEBI:29105"/>
    </cofactor>
</comment>
<dbReference type="InterPro" id="IPR010182">
    <property type="entry name" value="ArgE/DapE"/>
</dbReference>
<dbReference type="KEGG" id="gph:GEMMAAP_03080"/>
<gene>
    <name evidence="9" type="ORF">GEMMAAP_03080</name>
</gene>
<sequence length="387" mass="40274">MPSRFPLDPVALTEALVAIDSRNPSLVAGAPGEQACAAFLAEVLEGWGCATTLTEVEPGRSNVVARIGPAGVSPLVLNGHLDVVGVDGMTHDPFTPVTRDGNLYARGATDMKAGIAAMCVAAARASAAGTLRREVIIAAVCDEEFASIGTKALLADGLTATGAIITEPTGLAVVPAHKGFAWLEVLVRGHAAHGSQYEVGIDANRMAARFLTALDTFEQEVLTSRIHPLLGRASIHAPIVAGGTGWSTYAEQCLVRLERRTLPGEDAAMVTAEIQALLDALRARDARFHATCTSGGAQPPLDLAVDHALVQTMRAACVTHGVHGAIEGLFCWTDAALFAEQGIPALCFGPGDIARAHSATEWVEVEQIAQAATILETVLLSFPLGTT</sequence>
<comment type="cofactor">
    <cofactor evidence="1">
        <name>Co(2+)</name>
        <dbReference type="ChEBI" id="CHEBI:48828"/>
    </cofactor>
</comment>
<evidence type="ECO:0000259" key="8">
    <source>
        <dbReference type="Pfam" id="PF07687"/>
    </source>
</evidence>
<dbReference type="InterPro" id="IPR036264">
    <property type="entry name" value="Bact_exopeptidase_dim_dom"/>
</dbReference>
<keyword evidence="10" id="KW-1185">Reference proteome</keyword>
<dbReference type="Gene3D" id="3.30.70.360">
    <property type="match status" value="1"/>
</dbReference>
<dbReference type="Gene3D" id="3.40.630.10">
    <property type="entry name" value="Zn peptidases"/>
    <property type="match status" value="1"/>
</dbReference>
<dbReference type="NCBIfam" id="TIGR01910">
    <property type="entry name" value="DapE-ArgE"/>
    <property type="match status" value="1"/>
</dbReference>
<dbReference type="InterPro" id="IPR050072">
    <property type="entry name" value="Peptidase_M20A"/>
</dbReference>
<dbReference type="GO" id="GO:0016787">
    <property type="term" value="F:hydrolase activity"/>
    <property type="evidence" value="ECO:0007669"/>
    <property type="project" value="UniProtKB-KW"/>
</dbReference>
<comment type="similarity">
    <text evidence="3">Belongs to the peptidase M20A family.</text>
</comment>
<reference evidence="9 10" key="2">
    <citation type="journal article" date="2016" name="Environ. Microbiol. Rep.">
        <title>Metagenomic evidence for the presence of phototrophic Gemmatimonadetes bacteria in diverse environments.</title>
        <authorList>
            <person name="Zeng Y."/>
            <person name="Baumbach J."/>
            <person name="Barbosa E.G."/>
            <person name="Azevedo V."/>
            <person name="Zhang C."/>
            <person name="Koblizek M."/>
        </authorList>
    </citation>
    <scope>NUCLEOTIDE SEQUENCE [LARGE SCALE GENOMIC DNA]</scope>
    <source>
        <strain evidence="9 10">AP64</strain>
    </source>
</reference>
<evidence type="ECO:0000256" key="2">
    <source>
        <dbReference type="ARBA" id="ARBA00001947"/>
    </source>
</evidence>
<protein>
    <recommendedName>
        <fullName evidence="8">Peptidase M20 dimerisation domain-containing protein</fullName>
    </recommendedName>
</protein>
<dbReference type="Pfam" id="PF07687">
    <property type="entry name" value="M20_dimer"/>
    <property type="match status" value="1"/>
</dbReference>
<evidence type="ECO:0000256" key="1">
    <source>
        <dbReference type="ARBA" id="ARBA00001941"/>
    </source>
</evidence>
<keyword evidence="4" id="KW-0479">Metal-binding</keyword>
<dbReference type="SUPFAM" id="SSF53187">
    <property type="entry name" value="Zn-dependent exopeptidases"/>
    <property type="match status" value="1"/>
</dbReference>
<evidence type="ECO:0000313" key="9">
    <source>
        <dbReference type="EMBL" id="AMW04096.1"/>
    </source>
</evidence>
<dbReference type="PANTHER" id="PTHR43808">
    <property type="entry name" value="ACETYLORNITHINE DEACETYLASE"/>
    <property type="match status" value="1"/>
</dbReference>
<reference evidence="9 10" key="1">
    <citation type="journal article" date="2014" name="Proc. Natl. Acad. Sci. U.S.A.">
        <title>Functional type 2 photosynthetic reaction centers found in the rare bacterial phylum Gemmatimonadetes.</title>
        <authorList>
            <person name="Zeng Y."/>
            <person name="Feng F."/>
            <person name="Medova H."/>
            <person name="Dean J."/>
            <person name="Koblizek M."/>
        </authorList>
    </citation>
    <scope>NUCLEOTIDE SEQUENCE [LARGE SCALE GENOMIC DNA]</scope>
    <source>
        <strain evidence="9 10">AP64</strain>
    </source>
</reference>
<dbReference type="eggNOG" id="COG0624">
    <property type="taxonomic scope" value="Bacteria"/>
</dbReference>
<evidence type="ECO:0000256" key="3">
    <source>
        <dbReference type="ARBA" id="ARBA00006247"/>
    </source>
</evidence>
<dbReference type="PANTHER" id="PTHR43808:SF25">
    <property type="entry name" value="PEPTIDASE M20 DIMERISATION DOMAIN-CONTAINING PROTEIN"/>
    <property type="match status" value="1"/>
</dbReference>
<dbReference type="AlphaFoldDB" id="A0A143BGD5"/>
<keyword evidence="5" id="KW-0378">Hydrolase</keyword>
<dbReference type="GO" id="GO:0046872">
    <property type="term" value="F:metal ion binding"/>
    <property type="evidence" value="ECO:0007669"/>
    <property type="project" value="UniProtKB-KW"/>
</dbReference>
<dbReference type="InterPro" id="IPR002933">
    <property type="entry name" value="Peptidase_M20"/>
</dbReference>
<feature type="domain" description="Peptidase M20 dimerisation" evidence="8">
    <location>
        <begin position="176"/>
        <end position="281"/>
    </location>
</feature>
<dbReference type="EMBL" id="CP011454">
    <property type="protein sequence ID" value="AMW04096.1"/>
    <property type="molecule type" value="Genomic_DNA"/>
</dbReference>
<dbReference type="Proteomes" id="UP000076404">
    <property type="component" value="Chromosome"/>
</dbReference>
<organism evidence="9 10">
    <name type="scientific">Gemmatimonas phototrophica</name>
    <dbReference type="NCBI Taxonomy" id="1379270"/>
    <lineage>
        <taxon>Bacteria</taxon>
        <taxon>Pseudomonadati</taxon>
        <taxon>Gemmatimonadota</taxon>
        <taxon>Gemmatimonadia</taxon>
        <taxon>Gemmatimonadales</taxon>
        <taxon>Gemmatimonadaceae</taxon>
        <taxon>Gemmatimonas</taxon>
    </lineage>
</organism>
<dbReference type="InterPro" id="IPR011650">
    <property type="entry name" value="Peptidase_M20_dimer"/>
</dbReference>
<evidence type="ECO:0000313" key="10">
    <source>
        <dbReference type="Proteomes" id="UP000076404"/>
    </source>
</evidence>